<dbReference type="PROSITE" id="PS50883">
    <property type="entry name" value="EAL"/>
    <property type="match status" value="1"/>
</dbReference>
<dbReference type="InterPro" id="IPR001633">
    <property type="entry name" value="EAL_dom"/>
</dbReference>
<reference evidence="2 3" key="1">
    <citation type="submission" date="2021-02" db="EMBL/GenBank/DDBJ databases">
        <authorList>
            <person name="Park J.-S."/>
        </authorList>
    </citation>
    <scope>NUCLEOTIDE SEQUENCE [LARGE SCALE GENOMIC DNA]</scope>
    <source>
        <strain evidence="2 3">188UL20-2</strain>
    </source>
</reference>
<comment type="caution">
    <text evidence="2">The sequence shown here is derived from an EMBL/GenBank/DDBJ whole genome shotgun (WGS) entry which is preliminary data.</text>
</comment>
<name>A0ABS2HG98_9VIBR</name>
<feature type="domain" description="EAL" evidence="1">
    <location>
        <begin position="22"/>
        <end position="275"/>
    </location>
</feature>
<dbReference type="PANTHER" id="PTHR33121:SF70">
    <property type="entry name" value="SIGNALING PROTEIN YKOW"/>
    <property type="match status" value="1"/>
</dbReference>
<sequence length="279" mass="31682">MHHESPSSWSNLHWFHASCQKRAPSTHKLHIAIQQQHFAIHYQPIVNKDHHSLYGVEALIRWQDTDGQYISPDVFIGIAEQSNLMRDITQWVLHRVVSDIPQMKKHGFVGAVHVNLSANYFRDDLLVNLLDQWVSQGRISPDCLVFEVTESAMLVDIENVKRVMLALGEIGFKFSIDDFGTGFSSLSLLRELPVHQIKIDRSFVNNMDTLPANYTIVESAIFLSKGFQCSVVAEGVETQSINDKLVEMDCDHLQGYLHGRPQPLTEHIRASIERGLMSA</sequence>
<dbReference type="RefSeq" id="WP_205158446.1">
    <property type="nucleotide sequence ID" value="NZ_JAFEUM010000003.1"/>
</dbReference>
<gene>
    <name evidence="2" type="ORF">JQC93_09130</name>
</gene>
<dbReference type="SMART" id="SM00052">
    <property type="entry name" value="EAL"/>
    <property type="match status" value="1"/>
</dbReference>
<dbReference type="InterPro" id="IPR050706">
    <property type="entry name" value="Cyclic-di-GMP_PDE-like"/>
</dbReference>
<dbReference type="SUPFAM" id="SSF141868">
    <property type="entry name" value="EAL domain-like"/>
    <property type="match status" value="1"/>
</dbReference>
<dbReference type="PANTHER" id="PTHR33121">
    <property type="entry name" value="CYCLIC DI-GMP PHOSPHODIESTERASE PDEF"/>
    <property type="match status" value="1"/>
</dbReference>
<dbReference type="Proteomes" id="UP000809621">
    <property type="component" value="Unassembled WGS sequence"/>
</dbReference>
<dbReference type="Pfam" id="PF00563">
    <property type="entry name" value="EAL"/>
    <property type="match status" value="1"/>
</dbReference>
<keyword evidence="3" id="KW-1185">Reference proteome</keyword>
<evidence type="ECO:0000313" key="2">
    <source>
        <dbReference type="EMBL" id="MBM7036568.1"/>
    </source>
</evidence>
<dbReference type="EMBL" id="JAFEUM010000003">
    <property type="protein sequence ID" value="MBM7036568.1"/>
    <property type="molecule type" value="Genomic_DNA"/>
</dbReference>
<dbReference type="Gene3D" id="3.20.20.450">
    <property type="entry name" value="EAL domain"/>
    <property type="match status" value="1"/>
</dbReference>
<dbReference type="InterPro" id="IPR035919">
    <property type="entry name" value="EAL_sf"/>
</dbReference>
<accession>A0ABS2HG98</accession>
<proteinExistence type="predicted"/>
<evidence type="ECO:0000313" key="3">
    <source>
        <dbReference type="Proteomes" id="UP000809621"/>
    </source>
</evidence>
<evidence type="ECO:0000259" key="1">
    <source>
        <dbReference type="PROSITE" id="PS50883"/>
    </source>
</evidence>
<dbReference type="CDD" id="cd01948">
    <property type="entry name" value="EAL"/>
    <property type="match status" value="1"/>
</dbReference>
<organism evidence="2 3">
    <name type="scientific">Vibrio ulleungensis</name>
    <dbReference type="NCBI Taxonomy" id="2807619"/>
    <lineage>
        <taxon>Bacteria</taxon>
        <taxon>Pseudomonadati</taxon>
        <taxon>Pseudomonadota</taxon>
        <taxon>Gammaproteobacteria</taxon>
        <taxon>Vibrionales</taxon>
        <taxon>Vibrionaceae</taxon>
        <taxon>Vibrio</taxon>
    </lineage>
</organism>
<protein>
    <submittedName>
        <fullName evidence="2">EAL domain-containing protein</fullName>
    </submittedName>
</protein>